<evidence type="ECO:0000259" key="5">
    <source>
        <dbReference type="Pfam" id="PF03936"/>
    </source>
</evidence>
<dbReference type="Proteomes" id="UP000228380">
    <property type="component" value="Chromosome 7"/>
</dbReference>
<dbReference type="SFLD" id="SFLDS00005">
    <property type="entry name" value="Isoprenoid_Synthase_Type_I"/>
    <property type="match status" value="1"/>
</dbReference>
<dbReference type="SUPFAM" id="SSF48239">
    <property type="entry name" value="Terpenoid cyclases/Protein prenyltransferases"/>
    <property type="match status" value="1"/>
</dbReference>
<dbReference type="Gene3D" id="1.10.600.10">
    <property type="entry name" value="Farnesyl Diphosphate Synthase"/>
    <property type="match status" value="1"/>
</dbReference>
<name>A0A8B9AEU4_PHODC</name>
<reference evidence="7" key="2">
    <citation type="submission" date="2025-08" db="UniProtKB">
        <authorList>
            <consortium name="RefSeq"/>
        </authorList>
    </citation>
    <scope>IDENTIFICATION</scope>
    <source>
        <tissue evidence="7">Young leaves</tissue>
    </source>
</reference>
<feature type="domain" description="Terpene synthase N-terminal" evidence="4">
    <location>
        <begin position="36"/>
        <end position="209"/>
    </location>
</feature>
<dbReference type="InterPro" id="IPR008949">
    <property type="entry name" value="Isoprenoid_synthase_dom_sf"/>
</dbReference>
<dbReference type="InterPro" id="IPR034741">
    <property type="entry name" value="Terpene_cyclase-like_1_C"/>
</dbReference>
<gene>
    <name evidence="7" type="primary">LOC120111368</name>
</gene>
<dbReference type="KEGG" id="pda:120111368"/>
<dbReference type="SFLD" id="SFLDG01019">
    <property type="entry name" value="Terpene_Cyclase_Like_1_C_Termi"/>
    <property type="match status" value="1"/>
</dbReference>
<dbReference type="GO" id="GO:0016102">
    <property type="term" value="P:diterpenoid biosynthetic process"/>
    <property type="evidence" value="ECO:0007669"/>
    <property type="project" value="InterPro"/>
</dbReference>
<sequence length="562" mass="65260">MSSSVAMEAHGSTQHSSVPCNGDGTIRCLANYHPTVWGDYFIENYPLLSNLQKSEACIGKRIGELKEEVKNLLQNANDHLQEMELIDALQRLGVAYHFEKEIDEILSQIYHAHIEGEDLHAVALRFRLLRQHGYNISTNIFIKFKEVEGGFNATLRNDVKGLLSLYEAAYLGTLEDDILDEALNFAKVHLKSMERQMRTPLATRVLDALEMPLHRRMGRLEAKNYISIYQEDERRINEVLELAKLDFHMLQSIHREEVRSISMWWKALGLAKKLTFSRDRVVECYFWILGVYFEPHYSRARIYMTKVIALLSIMDDIYDNYGTVEELQTYTKVIQRWDIEAADQLEEVFKLHFLNLYNTVKEFEDELAEEGNSYRVDYLKESLKKLSRAYFEEAKWRDEGYEPPLKEYLNVSLISSACPVLSCASFVGMGEEATKEAFDWVTSFPRIIKAISMICRLLDDVVSNEFEQERKHVSSAVQCYVKEHGTSVQEACEKLLGMIEDEWKILNQECLNMAAMPTSLIMRIINFIRTMETIYRKYDSYTHALDTMKDHITSLLVEPIAF</sequence>
<evidence type="ECO:0000256" key="3">
    <source>
        <dbReference type="ARBA" id="ARBA00023239"/>
    </source>
</evidence>
<dbReference type="RefSeq" id="XP_038984292.1">
    <property type="nucleotide sequence ID" value="XM_039128364.1"/>
</dbReference>
<keyword evidence="2" id="KW-0460">Magnesium</keyword>
<evidence type="ECO:0000313" key="7">
    <source>
        <dbReference type="RefSeq" id="XP_038984292.1"/>
    </source>
</evidence>
<dbReference type="Pfam" id="PF01397">
    <property type="entry name" value="Terpene_synth"/>
    <property type="match status" value="1"/>
</dbReference>
<dbReference type="PANTHER" id="PTHR31225:SF93">
    <property type="entry name" value="ALPHA-HUMULENE_(-)-(E)-BETA-CARYOPHYLLENE SYNTHASE"/>
    <property type="match status" value="1"/>
</dbReference>
<reference evidence="6" key="1">
    <citation type="journal article" date="2019" name="Nat. Commun.">
        <title>Genome-wide association mapping of date palm fruit traits.</title>
        <authorList>
            <person name="Hazzouri K.M."/>
            <person name="Gros-Balthazard M."/>
            <person name="Flowers J.M."/>
            <person name="Copetti D."/>
            <person name="Lemansour A."/>
            <person name="Lebrun M."/>
            <person name="Masmoudi K."/>
            <person name="Ferrand S."/>
            <person name="Dhar M.I."/>
            <person name="Fresquez Z.A."/>
            <person name="Rosas U."/>
            <person name="Zhang J."/>
            <person name="Talag J."/>
            <person name="Lee S."/>
            <person name="Kudrna D."/>
            <person name="Powell R.F."/>
            <person name="Leitch I.J."/>
            <person name="Krueger R.R."/>
            <person name="Wing R.A."/>
            <person name="Amiri K.M.A."/>
            <person name="Purugganan M.D."/>
        </authorList>
    </citation>
    <scope>NUCLEOTIDE SEQUENCE [LARGE SCALE GENOMIC DNA]</scope>
    <source>
        <strain evidence="6">cv. Khalas</strain>
    </source>
</reference>
<dbReference type="InterPro" id="IPR050148">
    <property type="entry name" value="Terpene_synthase-like"/>
</dbReference>
<dbReference type="InterPro" id="IPR001906">
    <property type="entry name" value="Terpene_synth_N"/>
</dbReference>
<proteinExistence type="predicted"/>
<feature type="domain" description="Terpene synthase metal-binding" evidence="5">
    <location>
        <begin position="266"/>
        <end position="504"/>
    </location>
</feature>
<evidence type="ECO:0000313" key="6">
    <source>
        <dbReference type="Proteomes" id="UP000228380"/>
    </source>
</evidence>
<dbReference type="AlphaFoldDB" id="A0A8B9AEU4"/>
<dbReference type="GeneID" id="120111368"/>
<evidence type="ECO:0000259" key="4">
    <source>
        <dbReference type="Pfam" id="PF01397"/>
    </source>
</evidence>
<dbReference type="FunFam" id="1.50.10.130:FF:000001">
    <property type="entry name" value="Isoprene synthase, chloroplastic"/>
    <property type="match status" value="1"/>
</dbReference>
<organism evidence="6 7">
    <name type="scientific">Phoenix dactylifera</name>
    <name type="common">Date palm</name>
    <dbReference type="NCBI Taxonomy" id="42345"/>
    <lineage>
        <taxon>Eukaryota</taxon>
        <taxon>Viridiplantae</taxon>
        <taxon>Streptophyta</taxon>
        <taxon>Embryophyta</taxon>
        <taxon>Tracheophyta</taxon>
        <taxon>Spermatophyta</taxon>
        <taxon>Magnoliopsida</taxon>
        <taxon>Liliopsida</taxon>
        <taxon>Arecaceae</taxon>
        <taxon>Coryphoideae</taxon>
        <taxon>Phoeniceae</taxon>
        <taxon>Phoenix</taxon>
    </lineage>
</organism>
<dbReference type="InterPro" id="IPR036965">
    <property type="entry name" value="Terpene_synth_N_sf"/>
</dbReference>
<dbReference type="CDD" id="cd00684">
    <property type="entry name" value="Terpene_cyclase_plant_C1"/>
    <property type="match status" value="1"/>
</dbReference>
<dbReference type="PANTHER" id="PTHR31225">
    <property type="entry name" value="OS04G0344100 PROTEIN-RELATED"/>
    <property type="match status" value="1"/>
</dbReference>
<dbReference type="GO" id="GO:0010333">
    <property type="term" value="F:terpene synthase activity"/>
    <property type="evidence" value="ECO:0007669"/>
    <property type="project" value="InterPro"/>
</dbReference>
<dbReference type="GO" id="GO:0000287">
    <property type="term" value="F:magnesium ion binding"/>
    <property type="evidence" value="ECO:0007669"/>
    <property type="project" value="InterPro"/>
</dbReference>
<dbReference type="OrthoDB" id="1877784at2759"/>
<dbReference type="FunFam" id="1.10.600.10:FF:000007">
    <property type="entry name" value="Isoprene synthase, chloroplastic"/>
    <property type="match status" value="1"/>
</dbReference>
<keyword evidence="6" id="KW-1185">Reference proteome</keyword>
<protein>
    <submittedName>
        <fullName evidence="7">Alpha-humulene synthase-like</fullName>
    </submittedName>
</protein>
<dbReference type="InterPro" id="IPR005630">
    <property type="entry name" value="Terpene_synthase_metal-bd"/>
</dbReference>
<evidence type="ECO:0000256" key="2">
    <source>
        <dbReference type="ARBA" id="ARBA00022842"/>
    </source>
</evidence>
<dbReference type="Gene3D" id="1.50.10.130">
    <property type="entry name" value="Terpene synthase, N-terminal domain"/>
    <property type="match status" value="1"/>
</dbReference>
<keyword evidence="3" id="KW-0456">Lyase</keyword>
<dbReference type="Pfam" id="PF03936">
    <property type="entry name" value="Terpene_synth_C"/>
    <property type="match status" value="1"/>
</dbReference>
<accession>A0A8B9AEU4</accession>
<evidence type="ECO:0000256" key="1">
    <source>
        <dbReference type="ARBA" id="ARBA00022723"/>
    </source>
</evidence>
<keyword evidence="1" id="KW-0479">Metal-binding</keyword>
<dbReference type="InterPro" id="IPR008930">
    <property type="entry name" value="Terpenoid_cyclase/PrenylTrfase"/>
</dbReference>
<dbReference type="InterPro" id="IPR044814">
    <property type="entry name" value="Terpene_cyclase_plant_C1"/>
</dbReference>
<dbReference type="SUPFAM" id="SSF48576">
    <property type="entry name" value="Terpenoid synthases"/>
    <property type="match status" value="1"/>
</dbReference>